<dbReference type="InterPro" id="IPR045063">
    <property type="entry name" value="Dynamin_N"/>
</dbReference>
<sequence>MPDPTAADPSGDPATRCLGLLAEAVALAETAAALAGTPSPAEQQLRRMYDEWADTTLRVAVVGASSTGKSTLLQHLFGPVPLPTGRTATTAALTVLRHGPAAEAQVHLRTSLTIDADAVRSGGADDDVRKALSAWCADPDAFGLLTATHTDGRTSVPVTAADLDLSHRTGRIDVTFAAAAPLRFDLTCDDGVRGFAAAVTDPVQALRVSRAVCRLPHPRLDGVTVIDTAGFSSPSPLHDQLSAELLQRRPDVLVVLLDARRPDSPPSHDTLAAVRPVLAADPHARLVVGLTHADRALRSHLDDLDVDVGDVTPDERATLIDDFVAVSRSRAETLLGADLATMPVVVPLALSPQAPPELRHHVEHLWKQVERLGGVGVGHDTWLARARAAGAAVDGLARWCDQRHQALLPELADLHRHADEVRQRGRSNRAGHLAARTAVSRAAGSIRAAVISERTNLLSDIDQLRKDRNFSRYLTDAYPDALHRAVNSIRAVAEAHHTELGRRLIVPGLHRPVLLEGDRLRPDARTAAAARRRIKGMRHRMRQGWSLALGSIADLAARDLAAARAALSHHAYEQLNQVGRHLEHWVNHLNRLLAANHAAVQQHDRRHLAELRDVVARIELTRQRADQLRSCARDAEALRAALTA</sequence>
<keyword evidence="3" id="KW-1185">Reference proteome</keyword>
<accession>A0A9Q9MIE2</accession>
<proteinExistence type="predicted"/>
<gene>
    <name evidence="2" type="ORF">Daura_29195</name>
</gene>
<dbReference type="OrthoDB" id="9802035at2"/>
<evidence type="ECO:0000313" key="2">
    <source>
        <dbReference type="EMBL" id="UWZ50877.1"/>
    </source>
</evidence>
<dbReference type="InterPro" id="IPR027417">
    <property type="entry name" value="P-loop_NTPase"/>
</dbReference>
<name>A0A9Q9MIE2_9ACTN</name>
<evidence type="ECO:0000259" key="1">
    <source>
        <dbReference type="Pfam" id="PF00350"/>
    </source>
</evidence>
<dbReference type="Proteomes" id="UP001058003">
    <property type="component" value="Chromosome"/>
</dbReference>
<reference evidence="2" key="1">
    <citation type="submission" date="2021-04" db="EMBL/GenBank/DDBJ databases">
        <title>Dactylosporangium aurantiacum NRRL B-8018 full assembly.</title>
        <authorList>
            <person name="Hartkoorn R.C."/>
            <person name="Beaudoing E."/>
            <person name="Hot D."/>
        </authorList>
    </citation>
    <scope>NUCLEOTIDE SEQUENCE</scope>
    <source>
        <strain evidence="2">NRRL B-8018</strain>
    </source>
</reference>
<dbReference type="EMBL" id="CP073767">
    <property type="protein sequence ID" value="UWZ50877.1"/>
    <property type="molecule type" value="Genomic_DNA"/>
</dbReference>
<evidence type="ECO:0000313" key="3">
    <source>
        <dbReference type="Proteomes" id="UP001058003"/>
    </source>
</evidence>
<feature type="domain" description="Dynamin N-terminal" evidence="1">
    <location>
        <begin position="59"/>
        <end position="261"/>
    </location>
</feature>
<organism evidence="2 3">
    <name type="scientific">Dactylosporangium aurantiacum</name>
    <dbReference type="NCBI Taxonomy" id="35754"/>
    <lineage>
        <taxon>Bacteria</taxon>
        <taxon>Bacillati</taxon>
        <taxon>Actinomycetota</taxon>
        <taxon>Actinomycetes</taxon>
        <taxon>Micromonosporales</taxon>
        <taxon>Micromonosporaceae</taxon>
        <taxon>Dactylosporangium</taxon>
    </lineage>
</organism>
<protein>
    <submittedName>
        <fullName evidence="2">Dynamin family protein</fullName>
    </submittedName>
</protein>
<dbReference type="KEGG" id="daur:Daura_29195"/>
<dbReference type="SUPFAM" id="SSF52540">
    <property type="entry name" value="P-loop containing nucleoside triphosphate hydrolases"/>
    <property type="match status" value="1"/>
</dbReference>
<dbReference type="Gene3D" id="3.40.50.300">
    <property type="entry name" value="P-loop containing nucleotide triphosphate hydrolases"/>
    <property type="match status" value="1"/>
</dbReference>
<dbReference type="AlphaFoldDB" id="A0A9Q9MIE2"/>
<dbReference type="RefSeq" id="WP_033358135.1">
    <property type="nucleotide sequence ID" value="NZ_CP073767.1"/>
</dbReference>
<dbReference type="Pfam" id="PF00350">
    <property type="entry name" value="Dynamin_N"/>
    <property type="match status" value="1"/>
</dbReference>